<dbReference type="InterPro" id="IPR036249">
    <property type="entry name" value="Thioredoxin-like_sf"/>
</dbReference>
<organism evidence="4">
    <name type="scientific">Graphocephala atropunctata</name>
    <dbReference type="NCBI Taxonomy" id="36148"/>
    <lineage>
        <taxon>Eukaryota</taxon>
        <taxon>Metazoa</taxon>
        <taxon>Ecdysozoa</taxon>
        <taxon>Arthropoda</taxon>
        <taxon>Hexapoda</taxon>
        <taxon>Insecta</taxon>
        <taxon>Pterygota</taxon>
        <taxon>Neoptera</taxon>
        <taxon>Paraneoptera</taxon>
        <taxon>Hemiptera</taxon>
        <taxon>Auchenorrhyncha</taxon>
        <taxon>Membracoidea</taxon>
        <taxon>Cicadellidae</taxon>
        <taxon>Cicadellinae</taxon>
        <taxon>Cicadellini</taxon>
        <taxon>Graphocephala</taxon>
    </lineage>
</organism>
<dbReference type="InterPro" id="IPR010357">
    <property type="entry name" value="TXNDC17_dom"/>
</dbReference>
<dbReference type="Pfam" id="PF06110">
    <property type="entry name" value="TXD17-like_Trx"/>
    <property type="match status" value="1"/>
</dbReference>
<evidence type="ECO:0000313" key="4">
    <source>
        <dbReference type="EMBL" id="JAT37632.1"/>
    </source>
</evidence>
<dbReference type="PANTHER" id="PTHR12452:SF0">
    <property type="entry name" value="THIOREDOXIN DOMAIN-CONTAINING PROTEIN 17"/>
    <property type="match status" value="1"/>
</dbReference>
<dbReference type="InterPro" id="IPR045108">
    <property type="entry name" value="TXNDC17-like"/>
</dbReference>
<evidence type="ECO:0000256" key="1">
    <source>
        <dbReference type="ARBA" id="ARBA00008987"/>
    </source>
</evidence>
<name>A0A1B6MP06_9HEMI</name>
<evidence type="ECO:0000256" key="2">
    <source>
        <dbReference type="ARBA" id="ARBA00016949"/>
    </source>
</evidence>
<reference evidence="4" key="1">
    <citation type="submission" date="2015-11" db="EMBL/GenBank/DDBJ databases">
        <title>De novo transcriptome assembly of four potential Pierce s Disease insect vectors from Arizona vineyards.</title>
        <authorList>
            <person name="Tassone E.E."/>
        </authorList>
    </citation>
    <scope>NUCLEOTIDE SEQUENCE</scope>
</reference>
<dbReference type="Gene3D" id="3.40.30.10">
    <property type="entry name" value="Glutaredoxin"/>
    <property type="match status" value="1"/>
</dbReference>
<accession>A0A1B6MP06</accession>
<dbReference type="AlphaFoldDB" id="A0A1B6MP06"/>
<protein>
    <recommendedName>
        <fullName evidence="2">Thioredoxin domain-containing protein 17</fullName>
    </recommendedName>
</protein>
<dbReference type="EMBL" id="GEBQ01002345">
    <property type="protein sequence ID" value="JAT37632.1"/>
    <property type="molecule type" value="Transcribed_RNA"/>
</dbReference>
<sequence length="99" mass="11422">YFLFSGSLNDKGESWCPDCVKAEPAIEEVVTKLPDTVHFVKVFVGNREFWKNNDCPFRKDKKIHVGSLPTIIKWGNPERLEGTDFDNKDVIEMAFEEDL</sequence>
<comment type="similarity">
    <text evidence="1">Belongs to the thioredoxin family.</text>
</comment>
<dbReference type="GO" id="GO:0047134">
    <property type="term" value="F:protein-disulfide reductase [NAD(P)H] activity"/>
    <property type="evidence" value="ECO:0007669"/>
    <property type="project" value="InterPro"/>
</dbReference>
<feature type="domain" description="Thioredoxin" evidence="3">
    <location>
        <begin position="1"/>
        <end position="97"/>
    </location>
</feature>
<feature type="non-terminal residue" evidence="4">
    <location>
        <position position="1"/>
    </location>
</feature>
<dbReference type="GO" id="GO:0005829">
    <property type="term" value="C:cytosol"/>
    <property type="evidence" value="ECO:0007669"/>
    <property type="project" value="TreeGrafter"/>
</dbReference>
<gene>
    <name evidence="4" type="ORF">g.19070</name>
</gene>
<evidence type="ECO:0000259" key="3">
    <source>
        <dbReference type="Pfam" id="PF06110"/>
    </source>
</evidence>
<proteinExistence type="inferred from homology"/>
<dbReference type="PANTHER" id="PTHR12452">
    <property type="entry name" value="42-9-9 PROTEIN-RELATED"/>
    <property type="match status" value="1"/>
</dbReference>
<dbReference type="SUPFAM" id="SSF52833">
    <property type="entry name" value="Thioredoxin-like"/>
    <property type="match status" value="1"/>
</dbReference>